<dbReference type="EMBL" id="QUSK01000007">
    <property type="protein sequence ID" value="RGD77119.1"/>
    <property type="molecule type" value="Genomic_DNA"/>
</dbReference>
<gene>
    <name evidence="1" type="primary">mobC</name>
    <name evidence="1" type="ORF">DXC78_04120</name>
</gene>
<protein>
    <submittedName>
        <fullName evidence="1">Plasmid mobilization relaxosome protein MobC</fullName>
    </submittedName>
</protein>
<dbReference type="Proteomes" id="UP000260721">
    <property type="component" value="Unassembled WGS sequence"/>
</dbReference>
<dbReference type="AlphaFoldDB" id="A0A3E3E7Q8"/>
<comment type="caution">
    <text evidence="1">The sequence shown here is derived from an EMBL/GenBank/DDBJ whole genome shotgun (WGS) entry which is preliminary data.</text>
</comment>
<dbReference type="Pfam" id="PF21983">
    <property type="entry name" value="NikA-like"/>
    <property type="match status" value="1"/>
</dbReference>
<organism evidence="1 2">
    <name type="scientific">Faecalicoccus pleomorphus</name>
    <dbReference type="NCBI Taxonomy" id="1323"/>
    <lineage>
        <taxon>Bacteria</taxon>
        <taxon>Bacillati</taxon>
        <taxon>Bacillota</taxon>
        <taxon>Erysipelotrichia</taxon>
        <taxon>Erysipelotrichales</taxon>
        <taxon>Erysipelotrichaceae</taxon>
        <taxon>Faecalicoccus</taxon>
    </lineage>
</organism>
<proteinExistence type="predicted"/>
<evidence type="ECO:0000313" key="2">
    <source>
        <dbReference type="Proteomes" id="UP000260721"/>
    </source>
</evidence>
<dbReference type="InterPro" id="IPR053842">
    <property type="entry name" value="NikA-like"/>
</dbReference>
<accession>A0A3E3E7Q8</accession>
<evidence type="ECO:0000313" key="1">
    <source>
        <dbReference type="EMBL" id="RGD77119.1"/>
    </source>
</evidence>
<name>A0A3E3E7Q8_9FIRM</name>
<dbReference type="RefSeq" id="WP_117445862.1">
    <property type="nucleotide sequence ID" value="NZ_JBFBOW010000011.1"/>
</dbReference>
<reference evidence="1 2" key="1">
    <citation type="submission" date="2018-08" db="EMBL/GenBank/DDBJ databases">
        <title>A genome reference for cultivated species of the human gut microbiota.</title>
        <authorList>
            <person name="Zou Y."/>
            <person name="Xue W."/>
            <person name="Luo G."/>
        </authorList>
    </citation>
    <scope>NUCLEOTIDE SEQUENCE [LARGE SCALE GENOMIC DNA]</scope>
    <source>
        <strain evidence="1 2">TF08-11</strain>
    </source>
</reference>
<sequence length="119" mass="13777">MRKRNYRVEVKLDQDEFNHLMELVEQSKLSRESYIRMLISGVIPKAAPSKEMLDATRLLRNIANNINQVAKAANSNGSIDVETYKTNYIELQKLIDEIMLLIRAPTKMEDIWQLPKSGQ</sequence>